<dbReference type="SUPFAM" id="SSF50978">
    <property type="entry name" value="WD40 repeat-like"/>
    <property type="match status" value="1"/>
</dbReference>
<evidence type="ECO:0000313" key="5">
    <source>
        <dbReference type="Proteomes" id="UP001055439"/>
    </source>
</evidence>
<evidence type="ECO:0000256" key="3">
    <source>
        <dbReference type="PROSITE-ProRule" id="PRU00221"/>
    </source>
</evidence>
<dbReference type="PANTHER" id="PTHR22838">
    <property type="entry name" value="WD REPEAT PROTEIN 26-RELATED"/>
    <property type="match status" value="1"/>
</dbReference>
<dbReference type="EMBL" id="CP097504">
    <property type="protein sequence ID" value="URD87353.1"/>
    <property type="molecule type" value="Genomic_DNA"/>
</dbReference>
<keyword evidence="2" id="KW-0677">Repeat</keyword>
<name>A0A9E7F1I5_9LILI</name>
<protein>
    <submittedName>
        <fullName evidence="4">LisH</fullName>
    </submittedName>
</protein>
<dbReference type="AlphaFoldDB" id="A0A9E7F1I5"/>
<proteinExistence type="predicted"/>
<dbReference type="OrthoDB" id="972532at2759"/>
<dbReference type="InterPro" id="IPR015943">
    <property type="entry name" value="WD40/YVTN_repeat-like_dom_sf"/>
</dbReference>
<keyword evidence="5" id="KW-1185">Reference proteome</keyword>
<keyword evidence="1 3" id="KW-0853">WD repeat</keyword>
<organism evidence="4 5">
    <name type="scientific">Musa troglodytarum</name>
    <name type="common">fe'i banana</name>
    <dbReference type="NCBI Taxonomy" id="320322"/>
    <lineage>
        <taxon>Eukaryota</taxon>
        <taxon>Viridiplantae</taxon>
        <taxon>Streptophyta</taxon>
        <taxon>Embryophyta</taxon>
        <taxon>Tracheophyta</taxon>
        <taxon>Spermatophyta</taxon>
        <taxon>Magnoliopsida</taxon>
        <taxon>Liliopsida</taxon>
        <taxon>Zingiberales</taxon>
        <taxon>Musaceae</taxon>
        <taxon>Musa</taxon>
    </lineage>
</organism>
<dbReference type="Pfam" id="PF00400">
    <property type="entry name" value="WD40"/>
    <property type="match status" value="1"/>
</dbReference>
<dbReference type="PROSITE" id="PS50082">
    <property type="entry name" value="WD_REPEATS_2"/>
    <property type="match status" value="1"/>
</dbReference>
<reference evidence="4" key="1">
    <citation type="submission" date="2022-05" db="EMBL/GenBank/DDBJ databases">
        <title>The Musa troglodytarum L. genome provides insights into the mechanism of non-climacteric behaviour and enrichment of carotenoids.</title>
        <authorList>
            <person name="Wang J."/>
        </authorList>
    </citation>
    <scope>NUCLEOTIDE SEQUENCE</scope>
    <source>
        <tissue evidence="4">Leaf</tissue>
    </source>
</reference>
<accession>A0A9E7F1I5</accession>
<evidence type="ECO:0000313" key="4">
    <source>
        <dbReference type="EMBL" id="URD87353.1"/>
    </source>
</evidence>
<dbReference type="PROSITE" id="PS50294">
    <property type="entry name" value="WD_REPEATS_REGION"/>
    <property type="match status" value="1"/>
</dbReference>
<evidence type="ECO:0000256" key="2">
    <source>
        <dbReference type="ARBA" id="ARBA00022737"/>
    </source>
</evidence>
<dbReference type="InterPro" id="IPR001680">
    <property type="entry name" value="WD40_rpt"/>
</dbReference>
<dbReference type="PANTHER" id="PTHR22838:SF23">
    <property type="entry name" value="WD REPEAT-CONTAINING PROTEIN WDS HOMOLOG"/>
    <property type="match status" value="1"/>
</dbReference>
<sequence length="76" mass="8987">MVWFELESNQIRFGLEIYIWQRHRETPIKILTGHSMTVNCVSWNPAKPHMLASASDDRTVRIWMANVINEYNIIIT</sequence>
<dbReference type="Proteomes" id="UP001055439">
    <property type="component" value="Chromosome 2"/>
</dbReference>
<evidence type="ECO:0000256" key="1">
    <source>
        <dbReference type="ARBA" id="ARBA00022574"/>
    </source>
</evidence>
<dbReference type="SMART" id="SM00320">
    <property type="entry name" value="WD40"/>
    <property type="match status" value="1"/>
</dbReference>
<feature type="repeat" description="WD" evidence="3">
    <location>
        <begin position="31"/>
        <end position="63"/>
    </location>
</feature>
<dbReference type="InterPro" id="IPR036322">
    <property type="entry name" value="WD40_repeat_dom_sf"/>
</dbReference>
<gene>
    <name evidence="4" type="ORF">MUK42_26460</name>
</gene>
<dbReference type="Gene3D" id="2.130.10.10">
    <property type="entry name" value="YVTN repeat-like/Quinoprotein amine dehydrogenase"/>
    <property type="match status" value="1"/>
</dbReference>
<dbReference type="InterPro" id="IPR051350">
    <property type="entry name" value="WD_repeat-ST_regulator"/>
</dbReference>